<dbReference type="OrthoDB" id="9783283at2"/>
<comment type="similarity">
    <text evidence="10">Belongs to the LpxH family.</text>
</comment>
<dbReference type="Pfam" id="PF00149">
    <property type="entry name" value="Metallophos"/>
    <property type="match status" value="1"/>
</dbReference>
<proteinExistence type="inferred from homology"/>
<comment type="pathway">
    <text evidence="10">Glycolipid biosynthesis; lipid IV(A) biosynthesis; lipid IV(A) from (3R)-3-hydroxytetradecanoyl-[acyl-carrier-protein] and UDP-N-acetyl-alpha-D-glucosamine: step 4/6.</text>
</comment>
<keyword evidence="8 10" id="KW-0472">Membrane</keyword>
<evidence type="ECO:0000256" key="6">
    <source>
        <dbReference type="ARBA" id="ARBA00022801"/>
    </source>
</evidence>
<dbReference type="PANTHER" id="PTHR34990:SF1">
    <property type="entry name" value="UDP-2,3-DIACYLGLUCOSAMINE HYDROLASE"/>
    <property type="match status" value="1"/>
</dbReference>
<evidence type="ECO:0000313" key="12">
    <source>
        <dbReference type="Proteomes" id="UP000239239"/>
    </source>
</evidence>
<dbReference type="InterPro" id="IPR043461">
    <property type="entry name" value="LpxH-like"/>
</dbReference>
<dbReference type="RefSeq" id="WP_027227050.1">
    <property type="nucleotide sequence ID" value="NZ_CP017601.1"/>
</dbReference>
<feature type="binding site" evidence="10">
    <location>
        <position position="11"/>
    </location>
    <ligand>
        <name>Mn(2+)</name>
        <dbReference type="ChEBI" id="CHEBI:29035"/>
        <label>1</label>
    </ligand>
</feature>
<keyword evidence="4 10" id="KW-0441">Lipid A biosynthesis</keyword>
<feature type="binding site" evidence="10">
    <location>
        <position position="80"/>
    </location>
    <ligand>
        <name>Mn(2+)</name>
        <dbReference type="ChEBI" id="CHEBI:29035"/>
        <label>2</label>
    </ligand>
</feature>
<keyword evidence="2 10" id="KW-0444">Lipid biosynthesis</keyword>
<dbReference type="NCBIfam" id="TIGR01854">
    <property type="entry name" value="lipid_A_lpxH"/>
    <property type="match status" value="1"/>
</dbReference>
<feature type="binding site" evidence="10">
    <location>
        <position position="115"/>
    </location>
    <ligand>
        <name>Mn(2+)</name>
        <dbReference type="ChEBI" id="CHEBI:29035"/>
        <label>2</label>
    </ligand>
</feature>
<dbReference type="InterPro" id="IPR010138">
    <property type="entry name" value="UDP-diacylglucosamine_Hdrlase"/>
</dbReference>
<dbReference type="HAMAP" id="MF_00575">
    <property type="entry name" value="LpxH"/>
    <property type="match status" value="1"/>
</dbReference>
<comment type="catalytic activity">
    <reaction evidence="10">
        <text>UDP-2-N,3-O-bis[(3R)-3-hydroxytetradecanoyl]-alpha-D-glucosamine + H2O = 2-N,3-O-bis[(3R)-3-hydroxytetradecanoyl]-alpha-D-glucosaminyl 1-phosphate + UMP + 2 H(+)</text>
        <dbReference type="Rhea" id="RHEA:25213"/>
        <dbReference type="ChEBI" id="CHEBI:15377"/>
        <dbReference type="ChEBI" id="CHEBI:15378"/>
        <dbReference type="ChEBI" id="CHEBI:57865"/>
        <dbReference type="ChEBI" id="CHEBI:57957"/>
        <dbReference type="ChEBI" id="CHEBI:78847"/>
        <dbReference type="EC" id="3.6.1.54"/>
    </reaction>
</comment>
<dbReference type="CDD" id="cd07398">
    <property type="entry name" value="MPP_YbbF-LpxH"/>
    <property type="match status" value="1"/>
</dbReference>
<comment type="function">
    <text evidence="10">Hydrolyzes the pyrophosphate bond of UDP-2,3-diacylglucosamine to yield 2,3-diacylglucosamine 1-phosphate (lipid X) and UMP by catalyzing the attack of water at the alpha-P atom. Involved in the biosynthesis of lipid A, a phosphorylated glycolipid that anchors the lipopolysaccharide to the outer membrane of the cell.</text>
</comment>
<gene>
    <name evidence="10" type="primary">lpxH</name>
    <name evidence="11" type="ORF">C3928_07820</name>
</gene>
<feature type="binding site" evidence="10">
    <location>
        <position position="161"/>
    </location>
    <ligand>
        <name>substrate</name>
    </ligand>
</feature>
<keyword evidence="1 10" id="KW-1003">Cell membrane</keyword>
<dbReference type="UniPathway" id="UPA00359">
    <property type="reaction ID" value="UER00480"/>
</dbReference>
<name>A0A2S6EZS9_LEGPN</name>
<accession>A0A2S6EZS9</accession>
<dbReference type="SUPFAM" id="SSF56300">
    <property type="entry name" value="Metallo-dependent phosphatases"/>
    <property type="match status" value="1"/>
</dbReference>
<feature type="binding site" evidence="10">
    <location>
        <position position="164"/>
    </location>
    <ligand>
        <name>substrate</name>
    </ligand>
</feature>
<organism evidence="11 12">
    <name type="scientific">Legionella pneumophila</name>
    <dbReference type="NCBI Taxonomy" id="446"/>
    <lineage>
        <taxon>Bacteria</taxon>
        <taxon>Pseudomonadati</taxon>
        <taxon>Pseudomonadota</taxon>
        <taxon>Gammaproteobacteria</taxon>
        <taxon>Legionellales</taxon>
        <taxon>Legionellaceae</taxon>
        <taxon>Legionella</taxon>
    </lineage>
</organism>
<feature type="binding site" evidence="10">
    <location>
        <position position="167"/>
    </location>
    <ligand>
        <name>substrate</name>
    </ligand>
</feature>
<keyword evidence="5 10" id="KW-0479">Metal-binding</keyword>
<evidence type="ECO:0000256" key="3">
    <source>
        <dbReference type="ARBA" id="ARBA00022519"/>
    </source>
</evidence>
<evidence type="ECO:0000256" key="7">
    <source>
        <dbReference type="ARBA" id="ARBA00023098"/>
    </source>
</evidence>
<dbReference type="NCBIfam" id="NF003743">
    <property type="entry name" value="PRK05340.1"/>
    <property type="match status" value="1"/>
</dbReference>
<keyword evidence="3 10" id="KW-0997">Cell inner membrane</keyword>
<feature type="binding site" evidence="10">
    <location>
        <position position="123"/>
    </location>
    <ligand>
        <name>substrate</name>
    </ligand>
</feature>
<reference evidence="11 12" key="1">
    <citation type="submission" date="2018-02" db="EMBL/GenBank/DDBJ databases">
        <title>Draft genome sequences of four Legionella pneumophila clinical strains isolated in Ontario.</title>
        <authorList>
            <person name="Fortuna A."/>
            <person name="Ramnarine R."/>
            <person name="Li A."/>
            <person name="Frantz C."/>
            <person name="Mallo G."/>
        </authorList>
    </citation>
    <scope>NUCLEOTIDE SEQUENCE [LARGE SCALE GENOMIC DNA]</scope>
    <source>
        <strain evidence="11 12">LG61</strain>
    </source>
</reference>
<evidence type="ECO:0000256" key="9">
    <source>
        <dbReference type="ARBA" id="ARBA00023211"/>
    </source>
</evidence>
<dbReference type="Proteomes" id="UP000239239">
    <property type="component" value="Unassembled WGS sequence"/>
</dbReference>
<keyword evidence="6 10" id="KW-0378">Hydrolase</keyword>
<feature type="binding site" evidence="10">
    <location>
        <position position="42"/>
    </location>
    <ligand>
        <name>Mn(2+)</name>
        <dbReference type="ChEBI" id="CHEBI:29035"/>
        <label>2</label>
    </ligand>
</feature>
<keyword evidence="7 10" id="KW-0443">Lipid metabolism</keyword>
<dbReference type="PANTHER" id="PTHR34990">
    <property type="entry name" value="UDP-2,3-DIACYLGLUCOSAMINE HYDROLASE-RELATED"/>
    <property type="match status" value="1"/>
</dbReference>
<evidence type="ECO:0000256" key="8">
    <source>
        <dbReference type="ARBA" id="ARBA00023136"/>
    </source>
</evidence>
<feature type="binding site" evidence="10">
    <location>
        <position position="195"/>
    </location>
    <ligand>
        <name>Mn(2+)</name>
        <dbReference type="ChEBI" id="CHEBI:29035"/>
        <label>2</label>
    </ligand>
</feature>
<comment type="subcellular location">
    <subcellularLocation>
        <location evidence="10">Cell inner membrane</location>
        <topology evidence="10">Peripheral membrane protein</topology>
        <orientation evidence="10">Cytoplasmic side</orientation>
    </subcellularLocation>
</comment>
<dbReference type="InterPro" id="IPR029052">
    <property type="entry name" value="Metallo-depent_PP-like"/>
</dbReference>
<dbReference type="AlphaFoldDB" id="A0A2S6EZS9"/>
<feature type="binding site" evidence="10">
    <location>
        <position position="195"/>
    </location>
    <ligand>
        <name>substrate</name>
    </ligand>
</feature>
<keyword evidence="9 10" id="KW-0464">Manganese</keyword>
<evidence type="ECO:0000256" key="2">
    <source>
        <dbReference type="ARBA" id="ARBA00022516"/>
    </source>
</evidence>
<evidence type="ECO:0000256" key="1">
    <source>
        <dbReference type="ARBA" id="ARBA00022475"/>
    </source>
</evidence>
<feature type="binding site" evidence="10">
    <location>
        <position position="42"/>
    </location>
    <ligand>
        <name>Mn(2+)</name>
        <dbReference type="ChEBI" id="CHEBI:29035"/>
        <label>1</label>
    </ligand>
</feature>
<evidence type="ECO:0000256" key="10">
    <source>
        <dbReference type="HAMAP-Rule" id="MF_00575"/>
    </source>
</evidence>
<dbReference type="GO" id="GO:0008758">
    <property type="term" value="F:UDP-2,3-diacylglucosamine hydrolase activity"/>
    <property type="evidence" value="ECO:0007669"/>
    <property type="project" value="UniProtKB-UniRule"/>
</dbReference>
<dbReference type="GO" id="GO:0030145">
    <property type="term" value="F:manganese ion binding"/>
    <property type="evidence" value="ECO:0007669"/>
    <property type="project" value="UniProtKB-UniRule"/>
</dbReference>
<sequence length="242" mass="28326">MIDSVFISDLHLHPEDSEIQARFHRFINWARNSVRKIYILGDFFHAWSGDDSINAWSDAIAKQIKSLTQSGIEIYFMTGNRDFLLGSSFAKRTGWKILTEPTVITLGNNRILLAHGDRYCTSDRSHQRFRLLTRNRCFSFLFLRLPLSIRKRLVNGVRKISLNNHHKSIEQMDIVKEAAIRHMSENNTEILIHGHTHKPSLTNYSYEGKILTRYVLSDWDDIPKLLCYDNTKGFYFTQYDIN</sequence>
<protein>
    <recommendedName>
        <fullName evidence="10">UDP-2,3-diacylglucosamine hydrolase</fullName>
        <ecNumber evidence="10">3.6.1.54</ecNumber>
    </recommendedName>
    <alternativeName>
        <fullName evidence="10">UDP-2,3-diacylglucosamine diphosphatase</fullName>
    </alternativeName>
</protein>
<feature type="binding site" evidence="10">
    <location>
        <position position="197"/>
    </location>
    <ligand>
        <name>Mn(2+)</name>
        <dbReference type="ChEBI" id="CHEBI:29035"/>
        <label>1</label>
    </ligand>
</feature>
<dbReference type="EC" id="3.6.1.54" evidence="10"/>
<feature type="binding site" evidence="10">
    <location>
        <begin position="80"/>
        <end position="81"/>
    </location>
    <ligand>
        <name>substrate</name>
    </ligand>
</feature>
<evidence type="ECO:0000256" key="4">
    <source>
        <dbReference type="ARBA" id="ARBA00022556"/>
    </source>
</evidence>
<evidence type="ECO:0000313" key="11">
    <source>
        <dbReference type="EMBL" id="PPK30665.1"/>
    </source>
</evidence>
<dbReference type="GO" id="GO:0005737">
    <property type="term" value="C:cytoplasm"/>
    <property type="evidence" value="ECO:0007669"/>
    <property type="project" value="InterPro"/>
</dbReference>
<evidence type="ECO:0000256" key="5">
    <source>
        <dbReference type="ARBA" id="ARBA00022723"/>
    </source>
</evidence>
<dbReference type="EMBL" id="PQWY01000011">
    <property type="protein sequence ID" value="PPK30665.1"/>
    <property type="molecule type" value="Genomic_DNA"/>
</dbReference>
<dbReference type="Gene3D" id="3.60.21.10">
    <property type="match status" value="1"/>
</dbReference>
<feature type="binding site" evidence="10">
    <location>
        <position position="9"/>
    </location>
    <ligand>
        <name>Mn(2+)</name>
        <dbReference type="ChEBI" id="CHEBI:29035"/>
        <label>1</label>
    </ligand>
</feature>
<comment type="cofactor">
    <cofactor evidence="10">
        <name>Mn(2+)</name>
        <dbReference type="ChEBI" id="CHEBI:29035"/>
    </cofactor>
    <text evidence="10">Binds 2 Mn(2+) ions per subunit in a binuclear metal center.</text>
</comment>
<dbReference type="GO" id="GO:0009245">
    <property type="term" value="P:lipid A biosynthetic process"/>
    <property type="evidence" value="ECO:0007669"/>
    <property type="project" value="UniProtKB-UniRule"/>
</dbReference>
<dbReference type="GO" id="GO:0019897">
    <property type="term" value="C:extrinsic component of plasma membrane"/>
    <property type="evidence" value="ECO:0007669"/>
    <property type="project" value="UniProtKB-UniRule"/>
</dbReference>
<comment type="caution">
    <text evidence="11">The sequence shown here is derived from an EMBL/GenBank/DDBJ whole genome shotgun (WGS) entry which is preliminary data.</text>
</comment>
<dbReference type="InterPro" id="IPR004843">
    <property type="entry name" value="Calcineurin-like_PHP"/>
</dbReference>